<keyword evidence="2" id="KW-0732">Signal</keyword>
<name>A0A2P2KAD7_RHIMU</name>
<organism evidence="3">
    <name type="scientific">Rhizophora mucronata</name>
    <name type="common">Asiatic mangrove</name>
    <dbReference type="NCBI Taxonomy" id="61149"/>
    <lineage>
        <taxon>Eukaryota</taxon>
        <taxon>Viridiplantae</taxon>
        <taxon>Streptophyta</taxon>
        <taxon>Embryophyta</taxon>
        <taxon>Tracheophyta</taxon>
        <taxon>Spermatophyta</taxon>
        <taxon>Magnoliopsida</taxon>
        <taxon>eudicotyledons</taxon>
        <taxon>Gunneridae</taxon>
        <taxon>Pentapetalae</taxon>
        <taxon>rosids</taxon>
        <taxon>fabids</taxon>
        <taxon>Malpighiales</taxon>
        <taxon>Rhizophoraceae</taxon>
        <taxon>Rhizophora</taxon>
    </lineage>
</organism>
<keyword evidence="1" id="KW-0472">Membrane</keyword>
<dbReference type="PANTHER" id="PTHR33659">
    <property type="entry name" value="PROTEIN, PUTATIVE-RELATED-RELATED"/>
    <property type="match status" value="1"/>
</dbReference>
<feature type="signal peptide" evidence="2">
    <location>
        <begin position="1"/>
        <end position="28"/>
    </location>
</feature>
<keyword evidence="1" id="KW-1133">Transmembrane helix</keyword>
<evidence type="ECO:0000256" key="2">
    <source>
        <dbReference type="SAM" id="SignalP"/>
    </source>
</evidence>
<reference evidence="3" key="1">
    <citation type="submission" date="2018-02" db="EMBL/GenBank/DDBJ databases">
        <title>Rhizophora mucronata_Transcriptome.</title>
        <authorList>
            <person name="Meera S.P."/>
            <person name="Sreeshan A."/>
            <person name="Augustine A."/>
        </authorList>
    </citation>
    <scope>NUCLEOTIDE SEQUENCE</scope>
    <source>
        <tissue evidence="3">Leaf</tissue>
    </source>
</reference>
<evidence type="ECO:0000313" key="3">
    <source>
        <dbReference type="EMBL" id="MBX02683.1"/>
    </source>
</evidence>
<accession>A0A2P2KAD7</accession>
<feature type="chain" id="PRO_5015122099" evidence="2">
    <location>
        <begin position="29"/>
        <end position="70"/>
    </location>
</feature>
<dbReference type="PANTHER" id="PTHR33659:SF11">
    <property type="entry name" value="TRANSMEMBRANE PROTEIN"/>
    <property type="match status" value="1"/>
</dbReference>
<dbReference type="EMBL" id="GGEC01022199">
    <property type="protein sequence ID" value="MBX02683.1"/>
    <property type="molecule type" value="Transcribed_RNA"/>
</dbReference>
<sequence length="70" mass="6988">MAQVSISSKTFSLAFVLAVLAAAVMVSAQDSGMASAPAPGMDKGAGFSLPVSSALAVLSIVVSLLAPWRH</sequence>
<keyword evidence="1" id="KW-0812">Transmembrane</keyword>
<feature type="transmembrane region" description="Helical" evidence="1">
    <location>
        <begin position="44"/>
        <end position="66"/>
    </location>
</feature>
<proteinExistence type="predicted"/>
<dbReference type="AlphaFoldDB" id="A0A2P2KAD7"/>
<protein>
    <submittedName>
        <fullName evidence="3">Uncharacterized protein</fullName>
    </submittedName>
</protein>
<evidence type="ECO:0000256" key="1">
    <source>
        <dbReference type="SAM" id="Phobius"/>
    </source>
</evidence>